<evidence type="ECO:0000313" key="1">
    <source>
        <dbReference type="EMBL" id="KAI3743856.1"/>
    </source>
</evidence>
<gene>
    <name evidence="1" type="ORF">L1987_56923</name>
</gene>
<reference evidence="1 2" key="2">
    <citation type="journal article" date="2022" name="Mol. Ecol. Resour.">
        <title>The genomes of chicory, endive, great burdock and yacon provide insights into Asteraceae paleo-polyploidization history and plant inulin production.</title>
        <authorList>
            <person name="Fan W."/>
            <person name="Wang S."/>
            <person name="Wang H."/>
            <person name="Wang A."/>
            <person name="Jiang F."/>
            <person name="Liu H."/>
            <person name="Zhao H."/>
            <person name="Xu D."/>
            <person name="Zhang Y."/>
        </authorList>
    </citation>
    <scope>NUCLEOTIDE SEQUENCE [LARGE SCALE GENOMIC DNA]</scope>
    <source>
        <strain evidence="2">cv. Yunnan</strain>
        <tissue evidence="1">Leaves</tissue>
    </source>
</reference>
<keyword evidence="2" id="KW-1185">Reference proteome</keyword>
<comment type="caution">
    <text evidence="1">The sequence shown here is derived from an EMBL/GenBank/DDBJ whole genome shotgun (WGS) entry which is preliminary data.</text>
</comment>
<organism evidence="1 2">
    <name type="scientific">Smallanthus sonchifolius</name>
    <dbReference type="NCBI Taxonomy" id="185202"/>
    <lineage>
        <taxon>Eukaryota</taxon>
        <taxon>Viridiplantae</taxon>
        <taxon>Streptophyta</taxon>
        <taxon>Embryophyta</taxon>
        <taxon>Tracheophyta</taxon>
        <taxon>Spermatophyta</taxon>
        <taxon>Magnoliopsida</taxon>
        <taxon>eudicotyledons</taxon>
        <taxon>Gunneridae</taxon>
        <taxon>Pentapetalae</taxon>
        <taxon>asterids</taxon>
        <taxon>campanulids</taxon>
        <taxon>Asterales</taxon>
        <taxon>Asteraceae</taxon>
        <taxon>Asteroideae</taxon>
        <taxon>Heliantheae alliance</taxon>
        <taxon>Millerieae</taxon>
        <taxon>Smallanthus</taxon>
    </lineage>
</organism>
<protein>
    <submittedName>
        <fullName evidence="1">Uncharacterized protein</fullName>
    </submittedName>
</protein>
<accession>A0ACB9DBL6</accession>
<reference evidence="2" key="1">
    <citation type="journal article" date="2022" name="Mol. Ecol. Resour.">
        <title>The genomes of chicory, endive, great burdock and yacon provide insights into Asteraceae palaeo-polyploidization history and plant inulin production.</title>
        <authorList>
            <person name="Fan W."/>
            <person name="Wang S."/>
            <person name="Wang H."/>
            <person name="Wang A."/>
            <person name="Jiang F."/>
            <person name="Liu H."/>
            <person name="Zhao H."/>
            <person name="Xu D."/>
            <person name="Zhang Y."/>
        </authorList>
    </citation>
    <scope>NUCLEOTIDE SEQUENCE [LARGE SCALE GENOMIC DNA]</scope>
    <source>
        <strain evidence="2">cv. Yunnan</strain>
    </source>
</reference>
<evidence type="ECO:0000313" key="2">
    <source>
        <dbReference type="Proteomes" id="UP001056120"/>
    </source>
</evidence>
<dbReference type="Proteomes" id="UP001056120">
    <property type="component" value="Linkage Group LG19"/>
</dbReference>
<sequence>MSMLAMLADCSNCRIALELPPGAKSIRCAVCQAVTRIADSSQSVLPPPFPGHDPSYPSGYTPVMPSPSPYSYDPAGQPPSVHVTKKALIVGVSYKDTNHELKGCINDAKYMKHLLITKFQFPESSIVMLTEEETDPIRIPTGRNMRAALSWLITGCQSGDSLLFHFSGHGSRQRNLNGDEIDGYDETLCPLDFETDGMIIDDEINATIVKRLPHGVKLHAIIDSCHSGTVLDLPFLCRMNSTGQYEWEDHRPKTGIWKGSSGGEVISISGCDDDQTSADTSALSKITSTGAMTYCFIDAIEHGNASTYGSLLSSMRNTIRNAPRGSSGSGDSVFDMLSGGGPSRSRGFTQEPQLTSCEPFDMFTKPFSL</sequence>
<name>A0ACB9DBL6_9ASTR</name>
<proteinExistence type="predicted"/>
<dbReference type="EMBL" id="CM042036">
    <property type="protein sequence ID" value="KAI3743856.1"/>
    <property type="molecule type" value="Genomic_DNA"/>
</dbReference>